<dbReference type="GO" id="GO:0005975">
    <property type="term" value="P:carbohydrate metabolic process"/>
    <property type="evidence" value="ECO:0007669"/>
    <property type="project" value="UniProtKB-ARBA"/>
</dbReference>
<dbReference type="GO" id="GO:0006816">
    <property type="term" value="P:calcium ion transport"/>
    <property type="evidence" value="ECO:0007669"/>
    <property type="project" value="TreeGrafter"/>
</dbReference>
<evidence type="ECO:0000313" key="9">
    <source>
        <dbReference type="Proteomes" id="UP000502996"/>
    </source>
</evidence>
<dbReference type="Pfam" id="PF18911">
    <property type="entry name" value="PKD_4"/>
    <property type="match status" value="6"/>
</dbReference>
<feature type="region of interest" description="Disordered" evidence="6">
    <location>
        <begin position="303"/>
        <end position="324"/>
    </location>
</feature>
<dbReference type="InterPro" id="IPR000601">
    <property type="entry name" value="PKD_dom"/>
</dbReference>
<accession>A0A6G6WGC8</accession>
<dbReference type="Proteomes" id="UP000502996">
    <property type="component" value="Chromosome"/>
</dbReference>
<gene>
    <name evidence="8" type="ORF">G5V58_17895</name>
</gene>
<comment type="subcellular location">
    <subcellularLocation>
        <location evidence="1">Membrane</location>
        <topology evidence="1">Multi-pass membrane protein</topology>
    </subcellularLocation>
</comment>
<dbReference type="RefSeq" id="WP_165235745.1">
    <property type="nucleotide sequence ID" value="NZ_CP049257.1"/>
</dbReference>
<keyword evidence="9" id="KW-1185">Reference proteome</keyword>
<keyword evidence="3" id="KW-0677">Repeat</keyword>
<keyword evidence="4" id="KW-1133">Transmembrane helix</keyword>
<dbReference type="Pfam" id="PF17957">
    <property type="entry name" value="Big_7"/>
    <property type="match status" value="1"/>
</dbReference>
<dbReference type="PANTHER" id="PTHR46730">
    <property type="entry name" value="POLYCYSTIN-1"/>
    <property type="match status" value="1"/>
</dbReference>
<dbReference type="GO" id="GO:0005886">
    <property type="term" value="C:plasma membrane"/>
    <property type="evidence" value="ECO:0007669"/>
    <property type="project" value="TreeGrafter"/>
</dbReference>
<reference evidence="8 9" key="1">
    <citation type="submission" date="2020-02" db="EMBL/GenBank/DDBJ databases">
        <title>Full genome sequence of Nocardioides sp. R-3366.</title>
        <authorList>
            <person name="Im W.-T."/>
        </authorList>
    </citation>
    <scope>NUCLEOTIDE SEQUENCE [LARGE SCALE GENOMIC DNA]</scope>
    <source>
        <strain evidence="8 9">R-3366</strain>
    </source>
</reference>
<dbReference type="KEGG" id="nano:G5V58_17895"/>
<organism evidence="8 9">
    <name type="scientific">Nocardioides anomalus</name>
    <dbReference type="NCBI Taxonomy" id="2712223"/>
    <lineage>
        <taxon>Bacteria</taxon>
        <taxon>Bacillati</taxon>
        <taxon>Actinomycetota</taxon>
        <taxon>Actinomycetes</taxon>
        <taxon>Propionibacteriales</taxon>
        <taxon>Nocardioidaceae</taxon>
        <taxon>Nocardioides</taxon>
    </lineage>
</organism>
<dbReference type="SUPFAM" id="SSF63829">
    <property type="entry name" value="Calcium-dependent phosphotriesterase"/>
    <property type="match status" value="1"/>
</dbReference>
<evidence type="ECO:0000256" key="3">
    <source>
        <dbReference type="ARBA" id="ARBA00022737"/>
    </source>
</evidence>
<feature type="domain" description="PKD" evidence="7">
    <location>
        <begin position="1386"/>
        <end position="1425"/>
    </location>
</feature>
<dbReference type="InterPro" id="IPR035986">
    <property type="entry name" value="PKD_dom_sf"/>
</dbReference>
<dbReference type="InterPro" id="IPR022409">
    <property type="entry name" value="PKD/Chitinase_dom"/>
</dbReference>
<dbReference type="CDD" id="cd00146">
    <property type="entry name" value="PKD"/>
    <property type="match status" value="4"/>
</dbReference>
<evidence type="ECO:0000256" key="1">
    <source>
        <dbReference type="ARBA" id="ARBA00004141"/>
    </source>
</evidence>
<keyword evidence="2" id="KW-0812">Transmembrane</keyword>
<evidence type="ECO:0000256" key="5">
    <source>
        <dbReference type="ARBA" id="ARBA00023136"/>
    </source>
</evidence>
<dbReference type="EMBL" id="CP049257">
    <property type="protein sequence ID" value="QIG44401.1"/>
    <property type="molecule type" value="Genomic_DNA"/>
</dbReference>
<evidence type="ECO:0000313" key="8">
    <source>
        <dbReference type="EMBL" id="QIG44401.1"/>
    </source>
</evidence>
<feature type="domain" description="PKD" evidence="7">
    <location>
        <begin position="1651"/>
        <end position="1717"/>
    </location>
</feature>
<dbReference type="PROSITE" id="PS50093">
    <property type="entry name" value="PKD"/>
    <property type="match status" value="6"/>
</dbReference>
<dbReference type="InterPro" id="IPR013783">
    <property type="entry name" value="Ig-like_fold"/>
</dbReference>
<dbReference type="SUPFAM" id="SSF49299">
    <property type="entry name" value="PKD domain"/>
    <property type="match status" value="6"/>
</dbReference>
<proteinExistence type="predicted"/>
<dbReference type="PANTHER" id="PTHR46730:SF4">
    <property type="entry name" value="POLYCYSTIC KIDNEY DISEASE PROTEIN 1-LIKE 1"/>
    <property type="match status" value="1"/>
</dbReference>
<dbReference type="Gene3D" id="2.60.40.10">
    <property type="entry name" value="Immunoglobulins"/>
    <property type="match status" value="8"/>
</dbReference>
<feature type="domain" description="PKD" evidence="7">
    <location>
        <begin position="1559"/>
        <end position="1623"/>
    </location>
</feature>
<sequence>MAAASPATAADVITFRASAEVAFNQTTARAVIPSSVREGDGLLLFVTTNVAVSSGTTAPAGWTLEGRRLSGNDTETSFYSKVAVANDAGRNAALTFPQTVKGTLNLLAYDGTGADPVATFASAAETTNRAAHTTPGANVAATGSYVVSYWADKSSTTTTWTLPSAQTRRSVAVGTGTGRITAVASDPGVGATAGAAAGVTATSDGSTAKATMWSIVLQPDEAASPNVAPVASFAVSCPTATCTVDGSASSDTPPGSIASYAWDFGDGTTGTGVTTTHTYTSGGAKTVTLIVTDNQGLASAPATRTASPVISAPTGGTQPVPGHTRLVPDVPRNNMPRISTGEIWDIEVVPQLNRVFIAGNFTSIQNNNGTNTTTYNQAGLASYNYQTGLVDAQFRPTFNGGVAAVEASPDGTKLFVAGSFNTVNGVAKQKVASLNLTTGAPLTTFGFTNSTNNQVQSLAATNSTLYVGGRFTRINGVQKTGLAAVDAASGVVDTAFDNNLSGGIGTNGQLGVPQLKLTHDNSKLLVVHTGRQVDGQDRLGMAIIDTASKQLLPWRARLWDENLSRVGGVTRICCADIAPDDSYFVVSSGSGGDAPPISDTAVRYDLDQASLQNDDVQPVWIERQFDSIYSVAITEKAVYVGGHFQFVESPESCPTEPCYPGLENVGYGTGQGLAGYGLGDAVVRRDHLAALDPATGRAAEWNPLEGSNSYEGNKAMEATSRGLFIGGDGMQQGGVRTGRVAFYDLNSVVSPAALPDTTITTPIEGRVVTNNVPFDITGTARVATGSVGRVQVSVRDRNSGQYLQDNGTAFTTFGNTSNTLNATLSGTGTTRTWSIPATISSNRNLIVTAQAFTAATGGTGDSTSATKKFESFSIDDQTPSTAITGPSNSILTSSTFTITGTATDDKGINSITFYFRDAQGRYLQSDGTVDDIYNSFRGQPDVIGATSATWSYDVTLPHDGEWMVGANAVDTAGQSDLRAATRTWRIDPNAVAPSVTIEQPAPMTPPFAVPAVTVEPGGRMTFSGTASDDEGLRDVQISLRNTSTGEALGSDCTWGSGIQAGQCRISPVDINGSNYNWTYTTPFNLTPGTYSFTVRANDDEELTTSSTNQGRLTVNAQYAGDLAPNATMAFTAPTDKSLTIALSGAATDDIGVTSVKVSLQDRESGRYLQANGTMSTTVAWRDATLGTPNGTATTWSLPSITLPTGGDWRFTALAYDTRNQQDPSAATASYAVYPNDGPPTLNETLAQPGAGAVFNDGKIVVNGRAEDAPDNSASIASVQVGVVNSAGQWMGSNGTFTSTAASYRTAFLNSPGSTGSNYSYTTPVIPAGTYSVRVRPVDVHNQVGTEKISDGVVVNQPTNSPPVPSFTYTCNQNVCEFDGRASTDENPTSLTYSWSFGTQGSASGPLPTKTFTAPGTFPVTLTVKDEWQVSVASAPQNVTIAEPTGNSAPAPTFVQSCQGLTCSVSSQGTVDPNAGDTITYSWNWGDGTTPSTGASPAAHVYAASGSYTITLTTTDGWGKAASTTRAVSLTEPAGNTAPSVTFTASCTSFTTCQFNSAGTTDAQGDALRYAWSFGDGGTSTSTAPSRTYNTPGSYAVTLTVTDVWGKAASSTQTVNITEPVTNTKPTAVIASGSCTTFTTCAMSGVGSSDPDTAAGDGVRNYVWRWDDGTPDTTGTTASQSHVYNTAGTYTVTLTVLDKWGRASDPVTFAVTTLAEPAGNNPPTATFTTTCNARSCAVNSTGTSDADGGIRSYSWNWGDGTAVSTGASPAAHLYAAAGGYTITLTVTDNWGRTTTVTRQVTVA</sequence>
<feature type="domain" description="PKD" evidence="7">
    <location>
        <begin position="1473"/>
        <end position="1536"/>
    </location>
</feature>
<dbReference type="GO" id="GO:0005261">
    <property type="term" value="F:monoatomic cation channel activity"/>
    <property type="evidence" value="ECO:0007669"/>
    <property type="project" value="TreeGrafter"/>
</dbReference>
<name>A0A6G6WGC8_9ACTN</name>
<feature type="domain" description="PKD" evidence="7">
    <location>
        <begin position="1722"/>
        <end position="1802"/>
    </location>
</feature>
<protein>
    <submittedName>
        <fullName evidence="8">PKD domain-containing protein</fullName>
    </submittedName>
</protein>
<evidence type="ECO:0000256" key="2">
    <source>
        <dbReference type="ARBA" id="ARBA00022692"/>
    </source>
</evidence>
<dbReference type="SMART" id="SM00089">
    <property type="entry name" value="PKD"/>
    <property type="match status" value="7"/>
</dbReference>
<evidence type="ECO:0000256" key="6">
    <source>
        <dbReference type="SAM" id="MobiDB-lite"/>
    </source>
</evidence>
<keyword evidence="5" id="KW-0472">Membrane</keyword>
<evidence type="ECO:0000256" key="4">
    <source>
        <dbReference type="ARBA" id="ARBA00022989"/>
    </source>
</evidence>
<feature type="domain" description="PKD" evidence="7">
    <location>
        <begin position="255"/>
        <end position="303"/>
    </location>
</feature>
<evidence type="ECO:0000259" key="7">
    <source>
        <dbReference type="PROSITE" id="PS50093"/>
    </source>
</evidence>